<protein>
    <recommendedName>
        <fullName evidence="1">Phosphoribulokinase/uridine kinase domain-containing protein</fullName>
    </recommendedName>
</protein>
<dbReference type="Proteomes" id="UP000688137">
    <property type="component" value="Unassembled WGS sequence"/>
</dbReference>
<feature type="domain" description="Phosphoribulokinase/uridine kinase" evidence="1">
    <location>
        <begin position="86"/>
        <end position="222"/>
    </location>
</feature>
<organism evidence="2 3">
    <name type="scientific">Paramecium primaurelia</name>
    <dbReference type="NCBI Taxonomy" id="5886"/>
    <lineage>
        <taxon>Eukaryota</taxon>
        <taxon>Sar</taxon>
        <taxon>Alveolata</taxon>
        <taxon>Ciliophora</taxon>
        <taxon>Intramacronucleata</taxon>
        <taxon>Oligohymenophorea</taxon>
        <taxon>Peniculida</taxon>
        <taxon>Parameciidae</taxon>
        <taxon>Paramecium</taxon>
    </lineage>
</organism>
<dbReference type="Pfam" id="PF00485">
    <property type="entry name" value="PRK"/>
    <property type="match status" value="1"/>
</dbReference>
<dbReference type="GO" id="GO:0005524">
    <property type="term" value="F:ATP binding"/>
    <property type="evidence" value="ECO:0007669"/>
    <property type="project" value="InterPro"/>
</dbReference>
<reference evidence="2" key="1">
    <citation type="submission" date="2021-01" db="EMBL/GenBank/DDBJ databases">
        <authorList>
            <consortium name="Genoscope - CEA"/>
            <person name="William W."/>
        </authorList>
    </citation>
    <scope>NUCLEOTIDE SEQUENCE</scope>
</reference>
<name>A0A8S1JUN5_PARPR</name>
<dbReference type="GO" id="GO:0016301">
    <property type="term" value="F:kinase activity"/>
    <property type="evidence" value="ECO:0007669"/>
    <property type="project" value="InterPro"/>
</dbReference>
<comment type="caution">
    <text evidence="2">The sequence shown here is derived from an EMBL/GenBank/DDBJ whole genome shotgun (WGS) entry which is preliminary data.</text>
</comment>
<dbReference type="OMA" id="QQLMINH"/>
<evidence type="ECO:0000313" key="3">
    <source>
        <dbReference type="Proteomes" id="UP000688137"/>
    </source>
</evidence>
<dbReference type="EMBL" id="CAJJDM010000007">
    <property type="protein sequence ID" value="CAD8045755.1"/>
    <property type="molecule type" value="Genomic_DNA"/>
</dbReference>
<keyword evidence="3" id="KW-1185">Reference proteome</keyword>
<dbReference type="AlphaFoldDB" id="A0A8S1JUN5"/>
<evidence type="ECO:0000259" key="1">
    <source>
        <dbReference type="Pfam" id="PF00485"/>
    </source>
</evidence>
<accession>A0A8S1JUN5</accession>
<sequence>MDNLAQLEALESAAPEQTPKDKTMTPVFGNELVRSNSSPKVQPLSGKPFKIGICGGHSSGKALLTEKLMDELQQLGFLVNVVKQDNFDVDSNDFDNQQLMINHLSKQNSDILNNVPYVNNQDYQKFLSTAINTLLTTRDKNVIIIEGTLILYDRQLRDLLDLKIFLHHDQDVRLSRKIYKEVCAKGKDVEKVIHNYLNRLKPLYESIIKPTEQYADIIIPKFGGEFSLKPQEYQGATQIQAGFGQVNPNFLNLLIKIVKANILGGDKVDKLEKLDKTQTSTK</sequence>
<evidence type="ECO:0000313" key="2">
    <source>
        <dbReference type="EMBL" id="CAD8045755.1"/>
    </source>
</evidence>
<gene>
    <name evidence="2" type="ORF">PPRIM_AZ9-3.1.T0100011</name>
</gene>
<proteinExistence type="predicted"/>
<dbReference type="InterPro" id="IPR006083">
    <property type="entry name" value="PRK/URK"/>
</dbReference>
<dbReference type="PANTHER" id="PTHR10285">
    <property type="entry name" value="URIDINE KINASE"/>
    <property type="match status" value="1"/>
</dbReference>